<feature type="region of interest" description="Disordered" evidence="2">
    <location>
        <begin position="322"/>
        <end position="360"/>
    </location>
</feature>
<dbReference type="EMBL" id="LHPG02000005">
    <property type="protein sequence ID" value="PRW58461.1"/>
    <property type="molecule type" value="Genomic_DNA"/>
</dbReference>
<evidence type="ECO:0000313" key="4">
    <source>
        <dbReference type="Proteomes" id="UP000239899"/>
    </source>
</evidence>
<feature type="compositionally biased region" description="Acidic residues" evidence="2">
    <location>
        <begin position="328"/>
        <end position="338"/>
    </location>
</feature>
<evidence type="ECO:0000313" key="3">
    <source>
        <dbReference type="EMBL" id="PRW58461.1"/>
    </source>
</evidence>
<comment type="caution">
    <text evidence="3">The sequence shown here is derived from an EMBL/GenBank/DDBJ whole genome shotgun (WGS) entry which is preliminary data.</text>
</comment>
<gene>
    <name evidence="3" type="ORF">C2E21_3261</name>
</gene>
<sequence>MDFRLTGSIQAKPGVPPPGGTADGGDGHAQDGGGSRPLRHMDTAGASASAADIQKLRRQVVDLRSQLDNAEGAAAVATTEANEVAEAALTLSEAAYRRRTQFAEEAAAEALRKLAAEQGEKAELCKLLEEAQAAAAAQRGELDEAQAAKAGLEAQLAAAQAKAAAADDRLAAERIKGEQQAAQAELKVAEARQYGKRAKTLLENQLAEKCAEYDALKVRCASLETSLEKLQDQLMHAALQRPNGKDIDIEFPTRLWALRQGEEQLKEARAVVRERESAVGQREVAVEAKEEELQLRSTAVEAGEEAVRIGRQFKERGFYCSADLSSSEGEEEEEDEESGSGSEGDSSEEQCSSRDEEEQE</sequence>
<evidence type="ECO:0000256" key="1">
    <source>
        <dbReference type="SAM" id="Coils"/>
    </source>
</evidence>
<accession>A0A2P6TWN1</accession>
<evidence type="ECO:0000256" key="2">
    <source>
        <dbReference type="SAM" id="MobiDB-lite"/>
    </source>
</evidence>
<feature type="coiled-coil region" evidence="1">
    <location>
        <begin position="114"/>
        <end position="278"/>
    </location>
</feature>
<organism evidence="3 4">
    <name type="scientific">Chlorella sorokiniana</name>
    <name type="common">Freshwater green alga</name>
    <dbReference type="NCBI Taxonomy" id="3076"/>
    <lineage>
        <taxon>Eukaryota</taxon>
        <taxon>Viridiplantae</taxon>
        <taxon>Chlorophyta</taxon>
        <taxon>core chlorophytes</taxon>
        <taxon>Trebouxiophyceae</taxon>
        <taxon>Chlorellales</taxon>
        <taxon>Chlorellaceae</taxon>
        <taxon>Chlorella clade</taxon>
        <taxon>Chlorella</taxon>
    </lineage>
</organism>
<dbReference type="AlphaFoldDB" id="A0A2P6TWN1"/>
<keyword evidence="1" id="KW-0175">Coiled coil</keyword>
<keyword evidence="4" id="KW-1185">Reference proteome</keyword>
<proteinExistence type="predicted"/>
<protein>
    <submittedName>
        <fullName evidence="3">Uncharacterized protein</fullName>
    </submittedName>
</protein>
<feature type="region of interest" description="Disordered" evidence="2">
    <location>
        <begin position="1"/>
        <end position="51"/>
    </location>
</feature>
<reference evidence="3 4" key="1">
    <citation type="journal article" date="2018" name="Plant J.">
        <title>Genome sequences of Chlorella sorokiniana UTEX 1602 and Micractinium conductrix SAG 241.80: implications to maltose excretion by a green alga.</title>
        <authorList>
            <person name="Arriola M.B."/>
            <person name="Velmurugan N."/>
            <person name="Zhang Y."/>
            <person name="Plunkett M.H."/>
            <person name="Hondzo H."/>
            <person name="Barney B.M."/>
        </authorList>
    </citation>
    <scope>NUCLEOTIDE SEQUENCE [LARGE SCALE GENOMIC DNA]</scope>
    <source>
        <strain evidence="4">UTEX 1602</strain>
    </source>
</reference>
<name>A0A2P6TWN1_CHLSO</name>
<dbReference type="Proteomes" id="UP000239899">
    <property type="component" value="Unassembled WGS sequence"/>
</dbReference>